<evidence type="ECO:0000256" key="3">
    <source>
        <dbReference type="ARBA" id="ARBA00022801"/>
    </source>
</evidence>
<proteinExistence type="inferred from homology"/>
<name>A0A8J8G8U4_9FLAO</name>
<dbReference type="GO" id="GO:0008234">
    <property type="term" value="F:cysteine-type peptidase activity"/>
    <property type="evidence" value="ECO:0007669"/>
    <property type="project" value="UniProtKB-KW"/>
</dbReference>
<comment type="caution">
    <text evidence="6">The sequence shown here is derived from an EMBL/GenBank/DDBJ whole genome shotgun (WGS) entry which is preliminary data.</text>
</comment>
<dbReference type="InterPro" id="IPR051202">
    <property type="entry name" value="Peptidase_C40"/>
</dbReference>
<evidence type="ECO:0000256" key="2">
    <source>
        <dbReference type="ARBA" id="ARBA00022670"/>
    </source>
</evidence>
<dbReference type="SUPFAM" id="SSF54001">
    <property type="entry name" value="Cysteine proteinases"/>
    <property type="match status" value="1"/>
</dbReference>
<gene>
    <name evidence="6" type="ORF">HNQ03_002536</name>
</gene>
<dbReference type="RefSeq" id="WP_173780005.1">
    <property type="nucleotide sequence ID" value="NZ_JABSNO010000021.1"/>
</dbReference>
<protein>
    <submittedName>
        <fullName evidence="6">Cell wall-associated NlpC family hydrolase</fullName>
    </submittedName>
</protein>
<dbReference type="AlphaFoldDB" id="A0A8J8G8U4"/>
<dbReference type="EMBL" id="JABSNO010000021">
    <property type="protein sequence ID" value="NRS93446.1"/>
    <property type="molecule type" value="Genomic_DNA"/>
</dbReference>
<dbReference type="PANTHER" id="PTHR47053">
    <property type="entry name" value="MUREIN DD-ENDOPEPTIDASE MEPH-RELATED"/>
    <property type="match status" value="1"/>
</dbReference>
<keyword evidence="7" id="KW-1185">Reference proteome</keyword>
<dbReference type="Gene3D" id="3.90.1720.10">
    <property type="entry name" value="endopeptidase domain like (from Nostoc punctiforme)"/>
    <property type="match status" value="1"/>
</dbReference>
<keyword evidence="4" id="KW-0788">Thiol protease</keyword>
<dbReference type="InterPro" id="IPR000064">
    <property type="entry name" value="NLP_P60_dom"/>
</dbReference>
<dbReference type="Pfam" id="PF08239">
    <property type="entry name" value="SH3_3"/>
    <property type="match status" value="1"/>
</dbReference>
<keyword evidence="2" id="KW-0645">Protease</keyword>
<dbReference type="PANTHER" id="PTHR47053:SF1">
    <property type="entry name" value="MUREIN DD-ENDOPEPTIDASE MEPH-RELATED"/>
    <property type="match status" value="1"/>
</dbReference>
<evidence type="ECO:0000256" key="4">
    <source>
        <dbReference type="ARBA" id="ARBA00022807"/>
    </source>
</evidence>
<dbReference type="Pfam" id="PF00877">
    <property type="entry name" value="NLPC_P60"/>
    <property type="match status" value="1"/>
</dbReference>
<evidence type="ECO:0000259" key="5">
    <source>
        <dbReference type="PROSITE" id="PS51935"/>
    </source>
</evidence>
<evidence type="ECO:0000313" key="6">
    <source>
        <dbReference type="EMBL" id="NRS93446.1"/>
    </source>
</evidence>
<feature type="domain" description="NlpC/P60" evidence="5">
    <location>
        <begin position="108"/>
        <end position="237"/>
    </location>
</feature>
<organism evidence="6 7">
    <name type="scientific">Frigoriflavimonas asaccharolytica</name>
    <dbReference type="NCBI Taxonomy" id="2735899"/>
    <lineage>
        <taxon>Bacteria</taxon>
        <taxon>Pseudomonadati</taxon>
        <taxon>Bacteroidota</taxon>
        <taxon>Flavobacteriia</taxon>
        <taxon>Flavobacteriales</taxon>
        <taxon>Weeksellaceae</taxon>
        <taxon>Frigoriflavimonas</taxon>
    </lineage>
</organism>
<comment type="similarity">
    <text evidence="1">Belongs to the peptidase C40 family.</text>
</comment>
<evidence type="ECO:0000313" key="7">
    <source>
        <dbReference type="Proteomes" id="UP000610746"/>
    </source>
</evidence>
<dbReference type="InterPro" id="IPR038765">
    <property type="entry name" value="Papain-like_cys_pep_sf"/>
</dbReference>
<dbReference type="Proteomes" id="UP000610746">
    <property type="component" value="Unassembled WGS sequence"/>
</dbReference>
<dbReference type="GO" id="GO:0006508">
    <property type="term" value="P:proteolysis"/>
    <property type="evidence" value="ECO:0007669"/>
    <property type="project" value="UniProtKB-KW"/>
</dbReference>
<dbReference type="PROSITE" id="PS51935">
    <property type="entry name" value="NLPC_P60"/>
    <property type="match status" value="1"/>
</dbReference>
<dbReference type="Gene3D" id="2.30.30.40">
    <property type="entry name" value="SH3 Domains"/>
    <property type="match status" value="1"/>
</dbReference>
<sequence>MAKAVCIVSVSSIRIEASHSSRQLSQVLYGETVEILETQKDFAKISCDFNESGFVDIRHLKEVSASEFPKKQSFVYDEPFGFVETFRGKTLLSIGSEIVTENLEKPQIRNGQNIADTAFQFLNVPYLSGGRSYFGIDALGFVQLIYKVNGIKLPKNLQETSEIGESLFFVGESEAGDLAFFGDEDGKIVHVGVMLNNFEIIHADEKVRIDALDSTGIYNKELKKHTYLLRVVKRILN</sequence>
<reference evidence="6" key="1">
    <citation type="submission" date="2020-05" db="EMBL/GenBank/DDBJ databases">
        <title>Genomic Encyclopedia of Type Strains, Phase IV (KMG-V): Genome sequencing to study the core and pangenomes of soil and plant-associated prokaryotes.</title>
        <authorList>
            <person name="Whitman W."/>
        </authorList>
    </citation>
    <scope>NUCLEOTIDE SEQUENCE</scope>
    <source>
        <strain evidence="6">16F</strain>
    </source>
</reference>
<evidence type="ECO:0000256" key="1">
    <source>
        <dbReference type="ARBA" id="ARBA00007074"/>
    </source>
</evidence>
<keyword evidence="3 6" id="KW-0378">Hydrolase</keyword>
<dbReference type="InterPro" id="IPR003646">
    <property type="entry name" value="SH3-like_bac-type"/>
</dbReference>
<accession>A0A8J8G8U4</accession>